<dbReference type="PANTHER" id="PTHR14187:SF5">
    <property type="entry name" value="HEAT SHOCK 70 KDA PROTEIN 12A"/>
    <property type="match status" value="1"/>
</dbReference>
<evidence type="ECO:0000313" key="2">
    <source>
        <dbReference type="Proteomes" id="UP000886523"/>
    </source>
</evidence>
<reference evidence="1" key="1">
    <citation type="journal article" date="2020" name="Nat. Commun.">
        <title>Large-scale genome sequencing of mycorrhizal fungi provides insights into the early evolution of symbiotic traits.</title>
        <authorList>
            <person name="Miyauchi S."/>
            <person name="Kiss E."/>
            <person name="Kuo A."/>
            <person name="Drula E."/>
            <person name="Kohler A."/>
            <person name="Sanchez-Garcia M."/>
            <person name="Morin E."/>
            <person name="Andreopoulos B."/>
            <person name="Barry K.W."/>
            <person name="Bonito G."/>
            <person name="Buee M."/>
            <person name="Carver A."/>
            <person name="Chen C."/>
            <person name="Cichocki N."/>
            <person name="Clum A."/>
            <person name="Culley D."/>
            <person name="Crous P.W."/>
            <person name="Fauchery L."/>
            <person name="Girlanda M."/>
            <person name="Hayes R.D."/>
            <person name="Keri Z."/>
            <person name="LaButti K."/>
            <person name="Lipzen A."/>
            <person name="Lombard V."/>
            <person name="Magnuson J."/>
            <person name="Maillard F."/>
            <person name="Murat C."/>
            <person name="Nolan M."/>
            <person name="Ohm R.A."/>
            <person name="Pangilinan J."/>
            <person name="Pereira M.F."/>
            <person name="Perotto S."/>
            <person name="Peter M."/>
            <person name="Pfister S."/>
            <person name="Riley R."/>
            <person name="Sitrit Y."/>
            <person name="Stielow J.B."/>
            <person name="Szollosi G."/>
            <person name="Zifcakova L."/>
            <person name="Stursova M."/>
            <person name="Spatafora J.W."/>
            <person name="Tedersoo L."/>
            <person name="Vaario L.M."/>
            <person name="Yamada A."/>
            <person name="Yan M."/>
            <person name="Wang P."/>
            <person name="Xu J."/>
            <person name="Bruns T."/>
            <person name="Baldrian P."/>
            <person name="Vilgalys R."/>
            <person name="Dunand C."/>
            <person name="Henrissat B."/>
            <person name="Grigoriev I.V."/>
            <person name="Hibbett D."/>
            <person name="Nagy L.G."/>
            <person name="Martin F.M."/>
        </authorList>
    </citation>
    <scope>NUCLEOTIDE SEQUENCE</scope>
    <source>
        <strain evidence="1">UP504</strain>
    </source>
</reference>
<dbReference type="EMBL" id="MU129018">
    <property type="protein sequence ID" value="KAF9510323.1"/>
    <property type="molecule type" value="Genomic_DNA"/>
</dbReference>
<sequence length="315" mass="35466">MPVEPQFVLRALGVPEITEVVPRSGSYSGSLFLDLRFRELVKACLATHPVHLDEASLAHFVRSFSESDKLTYKGPEDDTKLFRFRCLYSEDSHDPAVGLEHGELIIPGDVLRREVFDPVVEQVGLLPSRQIAAHRCHFFGSIQVLHSIASHVQASNGRLDVLLLVGGFSRNEYLFQCITEQFASSIAVVRPPDGDFASCGGGALFHAGSLVSSVVPPQNVFRRVTLPAEQEDTMLRLAYITGVPGTWLCENRVEYIVRRGSNVMKGSRSELRLRRLCSSRYDRTFKLVLYTSDGDQTRRYFDEEQEASLLWEFLR</sequence>
<dbReference type="OrthoDB" id="2963168at2759"/>
<dbReference type="AlphaFoldDB" id="A0A9P6DTA2"/>
<accession>A0A9P6DTA2</accession>
<organism evidence="1 2">
    <name type="scientific">Hydnum rufescens UP504</name>
    <dbReference type="NCBI Taxonomy" id="1448309"/>
    <lineage>
        <taxon>Eukaryota</taxon>
        <taxon>Fungi</taxon>
        <taxon>Dikarya</taxon>
        <taxon>Basidiomycota</taxon>
        <taxon>Agaricomycotina</taxon>
        <taxon>Agaricomycetes</taxon>
        <taxon>Cantharellales</taxon>
        <taxon>Hydnaceae</taxon>
        <taxon>Hydnum</taxon>
    </lineage>
</organism>
<proteinExistence type="predicted"/>
<keyword evidence="2" id="KW-1185">Reference proteome</keyword>
<dbReference type="InterPro" id="IPR043129">
    <property type="entry name" value="ATPase_NBD"/>
</dbReference>
<dbReference type="SUPFAM" id="SSF53067">
    <property type="entry name" value="Actin-like ATPase domain"/>
    <property type="match status" value="1"/>
</dbReference>
<gene>
    <name evidence="1" type="ORF">BS47DRAFT_87827</name>
</gene>
<protein>
    <submittedName>
        <fullName evidence="1">Uncharacterized protein</fullName>
    </submittedName>
</protein>
<dbReference type="PANTHER" id="PTHR14187">
    <property type="entry name" value="ALPHA KINASE/ELONGATION FACTOR 2 KINASE"/>
    <property type="match status" value="1"/>
</dbReference>
<name>A0A9P6DTA2_9AGAM</name>
<evidence type="ECO:0000313" key="1">
    <source>
        <dbReference type="EMBL" id="KAF9510323.1"/>
    </source>
</evidence>
<dbReference type="Proteomes" id="UP000886523">
    <property type="component" value="Unassembled WGS sequence"/>
</dbReference>
<comment type="caution">
    <text evidence="1">The sequence shown here is derived from an EMBL/GenBank/DDBJ whole genome shotgun (WGS) entry which is preliminary data.</text>
</comment>